<proteinExistence type="predicted"/>
<name>A0ABT3ACC6_9ALTE</name>
<dbReference type="Proteomes" id="UP001652504">
    <property type="component" value="Unassembled WGS sequence"/>
</dbReference>
<dbReference type="EMBL" id="JAOWKX010000008">
    <property type="protein sequence ID" value="MCV2885937.1"/>
    <property type="molecule type" value="Genomic_DNA"/>
</dbReference>
<comment type="caution">
    <text evidence="1">The sequence shown here is derived from an EMBL/GenBank/DDBJ whole genome shotgun (WGS) entry which is preliminary data.</text>
</comment>
<evidence type="ECO:0008006" key="3">
    <source>
        <dbReference type="Google" id="ProtNLM"/>
    </source>
</evidence>
<evidence type="ECO:0000313" key="1">
    <source>
        <dbReference type="EMBL" id="MCV2885937.1"/>
    </source>
</evidence>
<gene>
    <name evidence="1" type="ORF">OE749_14690</name>
</gene>
<accession>A0ABT3ACC6</accession>
<evidence type="ECO:0000313" key="2">
    <source>
        <dbReference type="Proteomes" id="UP001652504"/>
    </source>
</evidence>
<protein>
    <recommendedName>
        <fullName evidence="3">Transmembrane protein</fullName>
    </recommendedName>
</protein>
<reference evidence="1 2" key="1">
    <citation type="submission" date="2022-10" db="EMBL/GenBank/DDBJ databases">
        <title>Aestuariibacter sp. AA17 isolated from Montipora capitata coral fragment.</title>
        <authorList>
            <person name="Emsley S.A."/>
            <person name="Pfannmuller K.M."/>
            <person name="Loughran R.M."/>
            <person name="Shlafstein M."/>
            <person name="Papke E."/>
            <person name="Saw J.H."/>
            <person name="Ushijima B."/>
            <person name="Videau P."/>
        </authorList>
    </citation>
    <scope>NUCLEOTIDE SEQUENCE [LARGE SCALE GENOMIC DNA]</scope>
    <source>
        <strain evidence="1 2">AA17</strain>
    </source>
</reference>
<dbReference type="RefSeq" id="WP_263713229.1">
    <property type="nucleotide sequence ID" value="NZ_JAOWKX010000008.1"/>
</dbReference>
<sequence>MAANVLQLILRSTLLGAAGLAALYYGSFLIMPSVMVVNQSSANLTQSVVNLPRSRLDFGLILANKSNRIYYSLTQSDGLYEYYFVLSDNTALKGQCGSVTNNEIGKRVVITVFDDSARCEKK</sequence>
<organism evidence="1 2">
    <name type="scientific">Fluctibacter corallii</name>
    <dbReference type="NCBI Taxonomy" id="2984329"/>
    <lineage>
        <taxon>Bacteria</taxon>
        <taxon>Pseudomonadati</taxon>
        <taxon>Pseudomonadota</taxon>
        <taxon>Gammaproteobacteria</taxon>
        <taxon>Alteromonadales</taxon>
        <taxon>Alteromonadaceae</taxon>
        <taxon>Fluctibacter</taxon>
    </lineage>
</organism>
<keyword evidence="2" id="KW-1185">Reference proteome</keyword>